<accession>R7SFC0</accession>
<dbReference type="EMBL" id="JH718626">
    <property type="protein sequence ID" value="EJC97421.1"/>
    <property type="molecule type" value="Genomic_DNA"/>
</dbReference>
<dbReference type="GeneID" id="18676023"/>
<dbReference type="Proteomes" id="UP000053630">
    <property type="component" value="Unassembled WGS sequence"/>
</dbReference>
<name>R7SFC0_FOMME</name>
<sequence>MNRRCALQVSLTNLLTFRGSVRIFSPGEFLRWLRLSTVVSRIIFLIFVSEGHFDQPDYEEARVISKDRQAKSRCRIGHRFYIITGRRKPLAVQEQKVEEGLGGAVATAGSRDKCAESDEGLSPTLLYIRPAVVQLAIASDDTVELLTYTSEDSDKLRIALKEHYLAESRRSIDDGRYQSLWSRYRHRTNKKADIRSQVDEQADFAVHNRNRGVE</sequence>
<evidence type="ECO:0000313" key="2">
    <source>
        <dbReference type="Proteomes" id="UP000053630"/>
    </source>
</evidence>
<dbReference type="AlphaFoldDB" id="R7SFC0"/>
<organism evidence="1 2">
    <name type="scientific">Fomitiporia mediterranea (strain MF3/22)</name>
    <name type="common">Grapevine white-rot fungus</name>
    <dbReference type="NCBI Taxonomy" id="694068"/>
    <lineage>
        <taxon>Eukaryota</taxon>
        <taxon>Fungi</taxon>
        <taxon>Dikarya</taxon>
        <taxon>Basidiomycota</taxon>
        <taxon>Agaricomycotina</taxon>
        <taxon>Agaricomycetes</taxon>
        <taxon>Hymenochaetales</taxon>
        <taxon>Hymenochaetaceae</taxon>
        <taxon>Fomitiporia</taxon>
    </lineage>
</organism>
<proteinExistence type="predicted"/>
<reference evidence="2" key="1">
    <citation type="journal article" date="2012" name="Science">
        <title>The Paleozoic origin of enzymatic lignin decomposition reconstructed from 31 fungal genomes.</title>
        <authorList>
            <person name="Floudas D."/>
            <person name="Binder M."/>
            <person name="Riley R."/>
            <person name="Barry K."/>
            <person name="Blanchette R.A."/>
            <person name="Henrissat B."/>
            <person name="Martinez A.T."/>
            <person name="Otillar R."/>
            <person name="Spatafora J.W."/>
            <person name="Yadav J.S."/>
            <person name="Aerts A."/>
            <person name="Benoit I."/>
            <person name="Boyd A."/>
            <person name="Carlson A."/>
            <person name="Copeland A."/>
            <person name="Coutinho P.M."/>
            <person name="de Vries R.P."/>
            <person name="Ferreira P."/>
            <person name="Findley K."/>
            <person name="Foster B."/>
            <person name="Gaskell J."/>
            <person name="Glotzer D."/>
            <person name="Gorecki P."/>
            <person name="Heitman J."/>
            <person name="Hesse C."/>
            <person name="Hori C."/>
            <person name="Igarashi K."/>
            <person name="Jurgens J.A."/>
            <person name="Kallen N."/>
            <person name="Kersten P."/>
            <person name="Kohler A."/>
            <person name="Kuees U."/>
            <person name="Kumar T.K.A."/>
            <person name="Kuo A."/>
            <person name="LaButti K."/>
            <person name="Larrondo L.F."/>
            <person name="Lindquist E."/>
            <person name="Ling A."/>
            <person name="Lombard V."/>
            <person name="Lucas S."/>
            <person name="Lundell T."/>
            <person name="Martin R."/>
            <person name="McLaughlin D.J."/>
            <person name="Morgenstern I."/>
            <person name="Morin E."/>
            <person name="Murat C."/>
            <person name="Nagy L.G."/>
            <person name="Nolan M."/>
            <person name="Ohm R.A."/>
            <person name="Patyshakuliyeva A."/>
            <person name="Rokas A."/>
            <person name="Ruiz-Duenas F.J."/>
            <person name="Sabat G."/>
            <person name="Salamov A."/>
            <person name="Samejima M."/>
            <person name="Schmutz J."/>
            <person name="Slot J.C."/>
            <person name="St John F."/>
            <person name="Stenlid J."/>
            <person name="Sun H."/>
            <person name="Sun S."/>
            <person name="Syed K."/>
            <person name="Tsang A."/>
            <person name="Wiebenga A."/>
            <person name="Young D."/>
            <person name="Pisabarro A."/>
            <person name="Eastwood D.C."/>
            <person name="Martin F."/>
            <person name="Cullen D."/>
            <person name="Grigoriev I.V."/>
            <person name="Hibbett D.S."/>
        </authorList>
    </citation>
    <scope>NUCLEOTIDE SEQUENCE [LARGE SCALE GENOMIC DNA]</scope>
    <source>
        <strain evidence="2">MF3/22</strain>
    </source>
</reference>
<evidence type="ECO:0000313" key="1">
    <source>
        <dbReference type="EMBL" id="EJC97421.1"/>
    </source>
</evidence>
<protein>
    <submittedName>
        <fullName evidence="1">Uncharacterized protein</fullName>
    </submittedName>
</protein>
<keyword evidence="2" id="KW-1185">Reference proteome</keyword>
<dbReference type="RefSeq" id="XP_007272317.1">
    <property type="nucleotide sequence ID" value="XM_007272255.1"/>
</dbReference>
<gene>
    <name evidence="1" type="ORF">FOMMEDRAFT_163469</name>
</gene>
<dbReference type="KEGG" id="fme:FOMMEDRAFT_163469"/>